<evidence type="ECO:0000313" key="4">
    <source>
        <dbReference type="Proteomes" id="UP000265515"/>
    </source>
</evidence>
<sequence>MTRSVSHNRRPMNMPSSGVKLSCSGNGGGLGIRRSRRLRSSASFSSSLTPIVVLLMVIICCLQLVEYASSARSPKETEDDPITEQEEVPIKEQEEEVPITEQEEKVPIKEQEDVLKEEEEEEPVKVQYIKPVEPSEEVPEDHDKHRSKGGHQAPPPKQHKAAIAQETGTANATAAGEEHPSFKPPLKSRSSPSSPLSPLKSANYCREIPGGSEVRKSPAASTEKMERCTICILTAEPSRPGSCYSLVRHNGCLQFIPSSFWVFYTV</sequence>
<keyword evidence="2" id="KW-0472">Membrane</keyword>
<feature type="compositionally biased region" description="Basic and acidic residues" evidence="1">
    <location>
        <begin position="102"/>
        <end position="114"/>
    </location>
</feature>
<keyword evidence="2" id="KW-0812">Transmembrane</keyword>
<evidence type="ECO:0000313" key="3">
    <source>
        <dbReference type="EMBL" id="GBG65483.1"/>
    </source>
</evidence>
<feature type="region of interest" description="Disordered" evidence="1">
    <location>
        <begin position="1"/>
        <end position="26"/>
    </location>
</feature>
<name>A0A388K6B1_CHABU</name>
<feature type="compositionally biased region" description="Low complexity" evidence="1">
    <location>
        <begin position="164"/>
        <end position="175"/>
    </location>
</feature>
<dbReference type="Gramene" id="GBG65483">
    <property type="protein sequence ID" value="GBG65483"/>
    <property type="gene ID" value="CBR_g51078"/>
</dbReference>
<comment type="caution">
    <text evidence="3">The sequence shown here is derived from an EMBL/GenBank/DDBJ whole genome shotgun (WGS) entry which is preliminary data.</text>
</comment>
<protein>
    <submittedName>
        <fullName evidence="3">Uncharacterized protein</fullName>
    </submittedName>
</protein>
<keyword evidence="2" id="KW-1133">Transmembrane helix</keyword>
<reference evidence="3 4" key="1">
    <citation type="journal article" date="2018" name="Cell">
        <title>The Chara Genome: Secondary Complexity and Implications for Plant Terrestrialization.</title>
        <authorList>
            <person name="Nishiyama T."/>
            <person name="Sakayama H."/>
            <person name="Vries J.D."/>
            <person name="Buschmann H."/>
            <person name="Saint-Marcoux D."/>
            <person name="Ullrich K.K."/>
            <person name="Haas F.B."/>
            <person name="Vanderstraeten L."/>
            <person name="Becker D."/>
            <person name="Lang D."/>
            <person name="Vosolsobe S."/>
            <person name="Rombauts S."/>
            <person name="Wilhelmsson P.K.I."/>
            <person name="Janitza P."/>
            <person name="Kern R."/>
            <person name="Heyl A."/>
            <person name="Rumpler F."/>
            <person name="Villalobos L.I.A.C."/>
            <person name="Clay J.M."/>
            <person name="Skokan R."/>
            <person name="Toyoda A."/>
            <person name="Suzuki Y."/>
            <person name="Kagoshima H."/>
            <person name="Schijlen E."/>
            <person name="Tajeshwar N."/>
            <person name="Catarino B."/>
            <person name="Hetherington A.J."/>
            <person name="Saltykova A."/>
            <person name="Bonnot C."/>
            <person name="Breuninger H."/>
            <person name="Symeonidi A."/>
            <person name="Radhakrishnan G.V."/>
            <person name="Van Nieuwerburgh F."/>
            <person name="Deforce D."/>
            <person name="Chang C."/>
            <person name="Karol K.G."/>
            <person name="Hedrich R."/>
            <person name="Ulvskov P."/>
            <person name="Glockner G."/>
            <person name="Delwiche C.F."/>
            <person name="Petrasek J."/>
            <person name="Van de Peer Y."/>
            <person name="Friml J."/>
            <person name="Beilby M."/>
            <person name="Dolan L."/>
            <person name="Kohara Y."/>
            <person name="Sugano S."/>
            <person name="Fujiyama A."/>
            <person name="Delaux P.-M."/>
            <person name="Quint M."/>
            <person name="TheiBen G."/>
            <person name="Hagemann M."/>
            <person name="Harholt J."/>
            <person name="Dunand C."/>
            <person name="Zachgo S."/>
            <person name="Langdale J."/>
            <person name="Maumus F."/>
            <person name="Straeten D.V.D."/>
            <person name="Gould S.B."/>
            <person name="Rensing S.A."/>
        </authorList>
    </citation>
    <scope>NUCLEOTIDE SEQUENCE [LARGE SCALE GENOMIC DNA]</scope>
    <source>
        <strain evidence="3 4">S276</strain>
    </source>
</reference>
<feature type="compositionally biased region" description="Acidic residues" evidence="1">
    <location>
        <begin position="77"/>
        <end position="98"/>
    </location>
</feature>
<evidence type="ECO:0000256" key="1">
    <source>
        <dbReference type="SAM" id="MobiDB-lite"/>
    </source>
</evidence>
<dbReference type="Proteomes" id="UP000265515">
    <property type="component" value="Unassembled WGS sequence"/>
</dbReference>
<organism evidence="3 4">
    <name type="scientific">Chara braunii</name>
    <name type="common">Braun's stonewort</name>
    <dbReference type="NCBI Taxonomy" id="69332"/>
    <lineage>
        <taxon>Eukaryota</taxon>
        <taxon>Viridiplantae</taxon>
        <taxon>Streptophyta</taxon>
        <taxon>Charophyceae</taxon>
        <taxon>Charales</taxon>
        <taxon>Characeae</taxon>
        <taxon>Chara</taxon>
    </lineage>
</organism>
<evidence type="ECO:0000256" key="2">
    <source>
        <dbReference type="SAM" id="Phobius"/>
    </source>
</evidence>
<feature type="compositionally biased region" description="Low complexity" evidence="1">
    <location>
        <begin position="184"/>
        <end position="201"/>
    </location>
</feature>
<gene>
    <name evidence="3" type="ORF">CBR_g51078</name>
</gene>
<dbReference type="EMBL" id="BFEA01000062">
    <property type="protein sequence ID" value="GBG65483.1"/>
    <property type="molecule type" value="Genomic_DNA"/>
</dbReference>
<dbReference type="AlphaFoldDB" id="A0A388K6B1"/>
<proteinExistence type="predicted"/>
<feature type="compositionally biased region" description="Basic residues" evidence="1">
    <location>
        <begin position="1"/>
        <end position="10"/>
    </location>
</feature>
<keyword evidence="4" id="KW-1185">Reference proteome</keyword>
<feature type="transmembrane region" description="Helical" evidence="2">
    <location>
        <begin position="42"/>
        <end position="65"/>
    </location>
</feature>
<feature type="region of interest" description="Disordered" evidence="1">
    <location>
        <begin position="71"/>
        <end position="220"/>
    </location>
</feature>
<accession>A0A388K6B1</accession>